<evidence type="ECO:0000259" key="1">
    <source>
        <dbReference type="Pfam" id="PF01968"/>
    </source>
</evidence>
<accession>A0ABU8ND51</accession>
<sequence length="702" mass="74805">MSNDDAFTLEALMTTHPDLADPAWVVGIDVGGTFTDIIGLHRGTGEVRDGKVLSTPRQEEGVLASIAAIGLGAREVAEIVHGHTVGINALLSRAGERTGLIATRGHQDLLDIGRMHREFGERFYDPTWLRPHQERPIVPRERRFGVLERMRYDGSVLASLDEDSVREAARELARQGAKSVAVCLVNSYTNDEHERRAAEIVAEEIPGAYVQTSALYPVTKEHERTTTVALDAYVGPRVVGYLDRLETGLAEQGFVGTLWIMMMNGGVATVADAGRAPVFQLVSGPVGGVSGSIRLANEGATPNLLTIDVGGTSTDVAAIRGGQTPLTDLWTLETGLTLTMPLVDVESIGSGAGSLIRPNSLGNVAVGPASAGSDPGPVCYGRGGTEPTLTDACAVLGVLQPDLFANGAIELDVEASRAALEKAGDRWGMSATELAAAAYEVACQDIAAKVRTISVYRGLDVREFALQPSGSAGPMLADRVAQILGAQEVIVPRSPGQFSALGLLRTDLRVTRAQSIMAPLDPGGTEAIEAAFATLEARVHDELKSQGADVERLRFERAVFAMYRGQTWDNRMPIPPESLTAERVQELVPAFHAFYDEHYGFAAREIPVVVSTVEVTAVIPREQGRFELAPDEGDAFLRTAALVLPGASGVTDVSVYVRERLAPGEQVSGPALVTEKFATTVVLPGRTARVDDDLNLIIEPES</sequence>
<feature type="domain" description="Acetophenone carboxylase-like C-terminal" evidence="3">
    <location>
        <begin position="526"/>
        <end position="692"/>
    </location>
</feature>
<dbReference type="Pfam" id="PF19278">
    <property type="entry name" value="Hydant_A_C"/>
    <property type="match status" value="1"/>
</dbReference>
<keyword evidence="5" id="KW-1185">Reference proteome</keyword>
<evidence type="ECO:0000313" key="5">
    <source>
        <dbReference type="Proteomes" id="UP001370100"/>
    </source>
</evidence>
<proteinExistence type="predicted"/>
<dbReference type="Pfam" id="PF05378">
    <property type="entry name" value="Hydant_A_N"/>
    <property type="match status" value="1"/>
</dbReference>
<dbReference type="InterPro" id="IPR043129">
    <property type="entry name" value="ATPase_NBD"/>
</dbReference>
<evidence type="ECO:0000259" key="3">
    <source>
        <dbReference type="Pfam" id="PF19278"/>
    </source>
</evidence>
<feature type="domain" description="Hydantoinase/oxoprolinase N-terminal" evidence="2">
    <location>
        <begin position="26"/>
        <end position="204"/>
    </location>
</feature>
<evidence type="ECO:0000313" key="4">
    <source>
        <dbReference type="EMBL" id="MEJ2890320.1"/>
    </source>
</evidence>
<organism evidence="4 5">
    <name type="scientific">Actinomycetospora aeridis</name>
    <dbReference type="NCBI Taxonomy" id="3129231"/>
    <lineage>
        <taxon>Bacteria</taxon>
        <taxon>Bacillati</taxon>
        <taxon>Actinomycetota</taxon>
        <taxon>Actinomycetes</taxon>
        <taxon>Pseudonocardiales</taxon>
        <taxon>Pseudonocardiaceae</taxon>
        <taxon>Actinomycetospora</taxon>
    </lineage>
</organism>
<evidence type="ECO:0000259" key="2">
    <source>
        <dbReference type="Pfam" id="PF05378"/>
    </source>
</evidence>
<dbReference type="InterPro" id="IPR002821">
    <property type="entry name" value="Hydantoinase_A"/>
</dbReference>
<dbReference type="RefSeq" id="WP_337718517.1">
    <property type="nucleotide sequence ID" value="NZ_JBBEGL010000012.1"/>
</dbReference>
<dbReference type="SUPFAM" id="SSF53067">
    <property type="entry name" value="Actin-like ATPase domain"/>
    <property type="match status" value="1"/>
</dbReference>
<dbReference type="Proteomes" id="UP001370100">
    <property type="component" value="Unassembled WGS sequence"/>
</dbReference>
<comment type="caution">
    <text evidence="4">The sequence shown here is derived from an EMBL/GenBank/DDBJ whole genome shotgun (WGS) entry which is preliminary data.</text>
</comment>
<dbReference type="EMBL" id="JBBEGL010000012">
    <property type="protein sequence ID" value="MEJ2890320.1"/>
    <property type="molecule type" value="Genomic_DNA"/>
</dbReference>
<feature type="domain" description="Hydantoinase A/oxoprolinase" evidence="1">
    <location>
        <begin position="224"/>
        <end position="510"/>
    </location>
</feature>
<dbReference type="InterPro" id="IPR008040">
    <property type="entry name" value="Hydant_A_N"/>
</dbReference>
<reference evidence="4 5" key="1">
    <citation type="submission" date="2024-03" db="EMBL/GenBank/DDBJ databases">
        <title>Actinomycetospora sp. OC33-EN06, a novel actinomycete isolated from wild orchid (Aerides multiflora).</title>
        <authorList>
            <person name="Suriyachadkun C."/>
        </authorList>
    </citation>
    <scope>NUCLEOTIDE SEQUENCE [LARGE SCALE GENOMIC DNA]</scope>
    <source>
        <strain evidence="4 5">OC33-EN06</strain>
    </source>
</reference>
<gene>
    <name evidence="4" type="ORF">WCD41_27945</name>
</gene>
<dbReference type="InterPro" id="IPR045079">
    <property type="entry name" value="Oxoprolinase-like"/>
</dbReference>
<dbReference type="PANTHER" id="PTHR11365">
    <property type="entry name" value="5-OXOPROLINASE RELATED"/>
    <property type="match status" value="1"/>
</dbReference>
<protein>
    <submittedName>
        <fullName evidence="4">Hydantoinase/oxoprolinase family protein</fullName>
    </submittedName>
</protein>
<dbReference type="Pfam" id="PF01968">
    <property type="entry name" value="Hydantoinase_A"/>
    <property type="match status" value="1"/>
</dbReference>
<dbReference type="InterPro" id="IPR049517">
    <property type="entry name" value="ACX-like_C"/>
</dbReference>
<dbReference type="PANTHER" id="PTHR11365:SF23">
    <property type="entry name" value="HYPOTHETICAL 5-OXOPROLINASE (EUROFUNG)-RELATED"/>
    <property type="match status" value="1"/>
</dbReference>
<name>A0ABU8ND51_9PSEU</name>